<evidence type="ECO:0000259" key="5">
    <source>
        <dbReference type="Pfam" id="PF00296"/>
    </source>
</evidence>
<evidence type="ECO:0000256" key="3">
    <source>
        <dbReference type="ARBA" id="ARBA00023002"/>
    </source>
</evidence>
<name>E3J6K6_PSEI1</name>
<keyword evidence="3" id="KW-0560">Oxidoreductase</keyword>
<dbReference type="InterPro" id="IPR019921">
    <property type="entry name" value="Lucif-like_OxRdtase_Rv2161c"/>
</dbReference>
<evidence type="ECO:0000313" key="6">
    <source>
        <dbReference type="EMBL" id="ADP80782.1"/>
    </source>
</evidence>
<dbReference type="Pfam" id="PF00296">
    <property type="entry name" value="Bac_luciferase"/>
    <property type="match status" value="1"/>
</dbReference>
<protein>
    <submittedName>
        <fullName evidence="6">Putative F420-dependent oxidoreductase</fullName>
    </submittedName>
</protein>
<dbReference type="RefSeq" id="WP_013423900.1">
    <property type="nucleotide sequence ID" value="NC_014666.1"/>
</dbReference>
<dbReference type="PANTHER" id="PTHR42847">
    <property type="entry name" value="ALKANESULFONATE MONOOXYGENASE"/>
    <property type="match status" value="1"/>
</dbReference>
<dbReference type="Gene3D" id="3.20.20.30">
    <property type="entry name" value="Luciferase-like domain"/>
    <property type="match status" value="1"/>
</dbReference>
<keyword evidence="1" id="KW-0285">Flavoprotein</keyword>
<feature type="domain" description="Luciferase-like" evidence="5">
    <location>
        <begin position="11"/>
        <end position="239"/>
    </location>
</feature>
<dbReference type="Proteomes" id="UP000002484">
    <property type="component" value="Chromosome"/>
</dbReference>
<reference evidence="6 7" key="1">
    <citation type="submission" date="2010-10" db="EMBL/GenBank/DDBJ databases">
        <title>Complete sequence of Frankia sp. EuI1c.</title>
        <authorList>
            <consortium name="US DOE Joint Genome Institute"/>
            <person name="Lucas S."/>
            <person name="Copeland A."/>
            <person name="Lapidus A."/>
            <person name="Cheng J.-F."/>
            <person name="Bruce D."/>
            <person name="Goodwin L."/>
            <person name="Pitluck S."/>
            <person name="Chertkov O."/>
            <person name="Detter J.C."/>
            <person name="Han C."/>
            <person name="Tapia R."/>
            <person name="Land M."/>
            <person name="Hauser L."/>
            <person name="Jeffries C."/>
            <person name="Kyrpides N."/>
            <person name="Ivanova N."/>
            <person name="Mikhailova N."/>
            <person name="Beauchemin N."/>
            <person name="Sen A."/>
            <person name="Sur S.A."/>
            <person name="Gtari M."/>
            <person name="Wall L."/>
            <person name="Tisa L."/>
            <person name="Woyke T."/>
        </authorList>
    </citation>
    <scope>NUCLEOTIDE SEQUENCE [LARGE SCALE GENOMIC DNA]</scope>
    <source>
        <strain evidence="7">DSM 45817 / CECT 9037 / EuI1c</strain>
    </source>
</reference>
<proteinExistence type="predicted"/>
<dbReference type="AlphaFoldDB" id="E3J6K6"/>
<organism evidence="6 7">
    <name type="scientific">Pseudofrankia inefficax (strain DSM 45817 / CECT 9037 / DDB 130130 / EuI1c)</name>
    <name type="common">Frankia inefficax</name>
    <dbReference type="NCBI Taxonomy" id="298654"/>
    <lineage>
        <taxon>Bacteria</taxon>
        <taxon>Bacillati</taxon>
        <taxon>Actinomycetota</taxon>
        <taxon>Actinomycetes</taxon>
        <taxon>Frankiales</taxon>
        <taxon>Frankiaceae</taxon>
        <taxon>Pseudofrankia</taxon>
    </lineage>
</organism>
<evidence type="ECO:0000256" key="4">
    <source>
        <dbReference type="ARBA" id="ARBA00023033"/>
    </source>
</evidence>
<dbReference type="KEGG" id="fri:FraEuI1c_2754"/>
<dbReference type="EMBL" id="CP002299">
    <property type="protein sequence ID" value="ADP80782.1"/>
    <property type="molecule type" value="Genomic_DNA"/>
</dbReference>
<evidence type="ECO:0000256" key="1">
    <source>
        <dbReference type="ARBA" id="ARBA00022630"/>
    </source>
</evidence>
<accession>E3J6K6</accession>
<dbReference type="SUPFAM" id="SSF51679">
    <property type="entry name" value="Bacterial luciferase-like"/>
    <property type="match status" value="1"/>
</dbReference>
<dbReference type="InterPro" id="IPR050172">
    <property type="entry name" value="SsuD_RutA_monooxygenase"/>
</dbReference>
<evidence type="ECO:0000256" key="2">
    <source>
        <dbReference type="ARBA" id="ARBA00022643"/>
    </source>
</evidence>
<keyword evidence="2" id="KW-0288">FMN</keyword>
<keyword evidence="7" id="KW-1185">Reference proteome</keyword>
<dbReference type="GO" id="GO:0046306">
    <property type="term" value="P:alkanesulfonate catabolic process"/>
    <property type="evidence" value="ECO:0007669"/>
    <property type="project" value="TreeGrafter"/>
</dbReference>
<dbReference type="eggNOG" id="COG2141">
    <property type="taxonomic scope" value="Bacteria"/>
</dbReference>
<evidence type="ECO:0000313" key="7">
    <source>
        <dbReference type="Proteomes" id="UP000002484"/>
    </source>
</evidence>
<keyword evidence="4" id="KW-0503">Monooxygenase</keyword>
<dbReference type="HOGENOM" id="CLU_027853_7_0_11"/>
<sequence length="296" mass="31733">MKVGLNIVGVRPEAIVDYAQAAEELGFESLWSGEHVALPKHDGWWASHPGTAMFGDKFTEEMVGFTPDSPFLEPLVALSHLAAVTSTIRLGVGVYMLALRNPVHAARAIASVDVLSGGRLDLAVGLGWCEQEYTNTGSEWRTRGRRTEEAIACLRVLFEQDTPEHHGEFYDFGPIGFGPKPVQRPRLPIHVGGHSRAAVERAARVADGWYGSTDLTHVDLVREAVEAAGRGDDPFEFSIITMEGPVDEKRAGQFAARGVERVVVTPWPAAHAGSVGIAGLADVEQCAEAAGLGSSS</sequence>
<dbReference type="NCBIfam" id="TIGR03619">
    <property type="entry name" value="F420_Rv2161c"/>
    <property type="match status" value="1"/>
</dbReference>
<dbReference type="InterPro" id="IPR011251">
    <property type="entry name" value="Luciferase-like_dom"/>
</dbReference>
<gene>
    <name evidence="6" type="ordered locus">FraEuI1c_2754</name>
</gene>
<dbReference type="OrthoDB" id="3206024at2"/>
<dbReference type="InParanoid" id="E3J6K6"/>
<dbReference type="PANTHER" id="PTHR42847:SF4">
    <property type="entry name" value="ALKANESULFONATE MONOOXYGENASE-RELATED"/>
    <property type="match status" value="1"/>
</dbReference>
<dbReference type="GO" id="GO:0008726">
    <property type="term" value="F:alkanesulfonate monooxygenase activity"/>
    <property type="evidence" value="ECO:0007669"/>
    <property type="project" value="TreeGrafter"/>
</dbReference>
<dbReference type="STRING" id="298654.FraEuI1c_2754"/>
<dbReference type="InterPro" id="IPR036661">
    <property type="entry name" value="Luciferase-like_sf"/>
</dbReference>